<dbReference type="OrthoDB" id="21095at2759"/>
<protein>
    <submittedName>
        <fullName evidence="3">Uncharacterized protein LOC115017603</fullName>
    </submittedName>
</protein>
<dbReference type="AlphaFoldDB" id="A0A6J2QY14"/>
<dbReference type="RefSeq" id="XP_029302085.1">
    <property type="nucleotide sequence ID" value="XM_029446225.1"/>
</dbReference>
<dbReference type="Pfam" id="PF00634">
    <property type="entry name" value="BRCA2"/>
    <property type="match status" value="1"/>
</dbReference>
<name>A0A6J2QY14_COTGO</name>
<reference evidence="3" key="1">
    <citation type="submission" date="2025-08" db="UniProtKB">
        <authorList>
            <consortium name="RefSeq"/>
        </authorList>
    </citation>
    <scope>IDENTIFICATION</scope>
</reference>
<dbReference type="GeneID" id="115017603"/>
<dbReference type="PROSITE" id="PS50138">
    <property type="entry name" value="BRCA2_REPEAT"/>
    <property type="match status" value="1"/>
</dbReference>
<keyword evidence="2" id="KW-1185">Reference proteome</keyword>
<feature type="region of interest" description="Disordered" evidence="1">
    <location>
        <begin position="179"/>
        <end position="207"/>
    </location>
</feature>
<gene>
    <name evidence="3" type="primary">LOC115017603</name>
</gene>
<sequence length="521" mass="56545">MKLSDSGFTKKKRTFVYTAKASKPQVQGKETQSQKMDSSGIPDSGQEVDKKQLGKAIDEADCCTLGKHEMQKQGNFAEDNLPPSVQAKAQDLEMSQLCKEFAQDFSQMPYPGKLSKEAEDTPQHDFSPSACLSALKRAKQKAMQANLHYACNGVSDSGFQSAVADSTHMTASSFVLPSSEINSQSQQRPGFETDIHRIPPFTSANKRNGRAHLDDLLQEAETDAKLSTAIKESQTLGPFREIKSRIVSPSAQQPSSGKGTCDNINCIVLNCHAHGSLPEKTTVSLPFIHASGFKTASDRGIHISSANLQRANCLFEEAEGESTLSDQPIKCTHDTKDEMSRGSVKNPSNSNQPPSLSAKHVDTSGLLTASQKADVTELCTLLEEADSQFEFTQFKTAKLKQHCEDNATSPQQVDKELDLDFLSGIDFDDSFSSEAEKHLAVTVRHDKMTVVSDGKTNCETSDVTSKSTALSSSSAIKNENSSTEVTFSSEGSSRILSSRTQSCAHRNKQAGEPTSFSWCGI</sequence>
<accession>A0A6J2QY14</accession>
<dbReference type="InParanoid" id="A0A6J2QY14"/>
<evidence type="ECO:0000313" key="2">
    <source>
        <dbReference type="Proteomes" id="UP000504630"/>
    </source>
</evidence>
<feature type="compositionally biased region" description="Low complexity" evidence="1">
    <location>
        <begin position="346"/>
        <end position="355"/>
    </location>
</feature>
<dbReference type="Proteomes" id="UP000504630">
    <property type="component" value="Chromosome 13"/>
</dbReference>
<evidence type="ECO:0000313" key="3">
    <source>
        <dbReference type="RefSeq" id="XP_029302085.1"/>
    </source>
</evidence>
<feature type="compositionally biased region" description="Basic and acidic residues" evidence="1">
    <location>
        <begin position="331"/>
        <end position="340"/>
    </location>
</feature>
<feature type="compositionally biased region" description="Polar residues" evidence="1">
    <location>
        <begin position="179"/>
        <end position="188"/>
    </location>
</feature>
<feature type="compositionally biased region" description="Polar residues" evidence="1">
    <location>
        <begin position="24"/>
        <end position="37"/>
    </location>
</feature>
<organism evidence="2 3">
    <name type="scientific">Cottoperca gobio</name>
    <name type="common">Frogmouth</name>
    <name type="synonym">Aphritis gobio</name>
    <dbReference type="NCBI Taxonomy" id="56716"/>
    <lineage>
        <taxon>Eukaryota</taxon>
        <taxon>Metazoa</taxon>
        <taxon>Chordata</taxon>
        <taxon>Craniata</taxon>
        <taxon>Vertebrata</taxon>
        <taxon>Euteleostomi</taxon>
        <taxon>Actinopterygii</taxon>
        <taxon>Neopterygii</taxon>
        <taxon>Teleostei</taxon>
        <taxon>Neoteleostei</taxon>
        <taxon>Acanthomorphata</taxon>
        <taxon>Eupercaria</taxon>
        <taxon>Perciformes</taxon>
        <taxon>Notothenioidei</taxon>
        <taxon>Bovichtidae</taxon>
        <taxon>Cottoperca</taxon>
    </lineage>
</organism>
<dbReference type="KEGG" id="cgob:115017603"/>
<dbReference type="InterPro" id="IPR002093">
    <property type="entry name" value="BRCA2_repeat"/>
</dbReference>
<proteinExistence type="predicted"/>
<feature type="region of interest" description="Disordered" evidence="1">
    <location>
        <begin position="324"/>
        <end position="360"/>
    </location>
</feature>
<feature type="region of interest" description="Disordered" evidence="1">
    <location>
        <begin position="19"/>
        <end position="52"/>
    </location>
</feature>
<evidence type="ECO:0000256" key="1">
    <source>
        <dbReference type="SAM" id="MobiDB-lite"/>
    </source>
</evidence>